<dbReference type="NCBIfam" id="TIGR01272">
    <property type="entry name" value="gluP"/>
    <property type="match status" value="1"/>
</dbReference>
<evidence type="ECO:0000256" key="3">
    <source>
        <dbReference type="ARBA" id="ARBA00009120"/>
    </source>
</evidence>
<sequence length="427" mass="45193">MTTNAIAQTKQSSVVPMTIVAVLFFILGFATWINGSLMPYLKQVLALSPFQASLILFSFYIAVTFTAIPSAWLIRKVGYKKGMALGMAGMMVAGLLFIPAAKTQIFALFLFAQLVMGAGQTLLQTAVNPYVVRIGPEESAAVRVSIMGILNKGAGVVAPIVFSALILDSFKNTVGTELSQDQIVEMANSLVTPYLGMAIFIGILAYAVFKSPLPELSQEEETQESGLVKQALKHKPLALGVVAIFVYVAVEVIAADTIGTFALSLGIENYAVMTSYTMVCMVLGYILGILTIPRYISQPGALTISAILGMLLTLAVCLGDNESFVIANALLVPFGGAMLPDTLLCIAFLGLANAIVWPAVWPLALSGLGKLTSTGSALLVMGIAGGAFGPLFWGLLSNTSLGQQGGYIVMLPCYAFILYYAVKGHKQ</sequence>
<feature type="transmembrane region" description="Helical" evidence="8">
    <location>
        <begin position="302"/>
        <end position="321"/>
    </location>
</feature>
<feature type="domain" description="Major facilitator superfamily (MFS) profile" evidence="9">
    <location>
        <begin position="16"/>
        <end position="427"/>
    </location>
</feature>
<feature type="transmembrane region" description="Helical" evidence="8">
    <location>
        <begin position="341"/>
        <end position="364"/>
    </location>
</feature>
<dbReference type="PANTHER" id="PTHR43702">
    <property type="entry name" value="L-FUCOSE-PROTON SYMPORTER"/>
    <property type="match status" value="1"/>
</dbReference>
<dbReference type="CDD" id="cd17394">
    <property type="entry name" value="MFS_FucP_like"/>
    <property type="match status" value="1"/>
</dbReference>
<keyword evidence="5 8" id="KW-0812">Transmembrane</keyword>
<dbReference type="InterPro" id="IPR011701">
    <property type="entry name" value="MFS"/>
</dbReference>
<evidence type="ECO:0000256" key="2">
    <source>
        <dbReference type="ARBA" id="ARBA00004429"/>
    </source>
</evidence>
<organism evidence="10 11">
    <name type="scientific">Thalassotalea eurytherma</name>
    <dbReference type="NCBI Taxonomy" id="1144278"/>
    <lineage>
        <taxon>Bacteria</taxon>
        <taxon>Pseudomonadati</taxon>
        <taxon>Pseudomonadota</taxon>
        <taxon>Gammaproteobacteria</taxon>
        <taxon>Alteromonadales</taxon>
        <taxon>Colwelliaceae</taxon>
        <taxon>Thalassotalea</taxon>
    </lineage>
</organism>
<keyword evidence="11" id="KW-1185">Reference proteome</keyword>
<dbReference type="RefSeq" id="WP_284206706.1">
    <property type="nucleotide sequence ID" value="NZ_BSSU01000004.1"/>
</dbReference>
<evidence type="ECO:0000256" key="5">
    <source>
        <dbReference type="ARBA" id="ARBA00022692"/>
    </source>
</evidence>
<evidence type="ECO:0000313" key="11">
    <source>
        <dbReference type="Proteomes" id="UP001157133"/>
    </source>
</evidence>
<feature type="transmembrane region" description="Helical" evidence="8">
    <location>
        <begin position="12"/>
        <end position="33"/>
    </location>
</feature>
<feature type="transmembrane region" description="Helical" evidence="8">
    <location>
        <begin position="53"/>
        <end position="74"/>
    </location>
</feature>
<gene>
    <name evidence="10" type="primary">nagP</name>
    <name evidence="10" type="ORF">theurythT_08250</name>
</gene>
<comment type="similarity">
    <text evidence="3">Belongs to the major facilitator superfamily. FHS transporter (TC 2.A.1.7) family.</text>
</comment>
<feature type="transmembrane region" description="Helical" evidence="8">
    <location>
        <begin position="81"/>
        <end position="99"/>
    </location>
</feature>
<keyword evidence="7 8" id="KW-0472">Membrane</keyword>
<keyword evidence="6 8" id="KW-1133">Transmembrane helix</keyword>
<dbReference type="InterPro" id="IPR020846">
    <property type="entry name" value="MFS_dom"/>
</dbReference>
<dbReference type="Proteomes" id="UP001157133">
    <property type="component" value="Unassembled WGS sequence"/>
</dbReference>
<evidence type="ECO:0000256" key="6">
    <source>
        <dbReference type="ARBA" id="ARBA00022989"/>
    </source>
</evidence>
<dbReference type="PANTHER" id="PTHR43702:SF12">
    <property type="entry name" value="N-ACETYL GLUCOSAMINE TRANSPORTER NAGP"/>
    <property type="match status" value="1"/>
</dbReference>
<dbReference type="Gene3D" id="1.20.1250.20">
    <property type="entry name" value="MFS general substrate transporter like domains"/>
    <property type="match status" value="2"/>
</dbReference>
<dbReference type="NCBIfam" id="NF046060">
    <property type="entry name" value="NagP_SO3503"/>
    <property type="match status" value="1"/>
</dbReference>
<feature type="transmembrane region" description="Helical" evidence="8">
    <location>
        <begin position="187"/>
        <end position="209"/>
    </location>
</feature>
<dbReference type="Pfam" id="PF07690">
    <property type="entry name" value="MFS_1"/>
    <property type="match status" value="1"/>
</dbReference>
<comment type="function">
    <text evidence="1">Intake of glucose and galactose.</text>
</comment>
<evidence type="ECO:0000256" key="7">
    <source>
        <dbReference type="ARBA" id="ARBA00023136"/>
    </source>
</evidence>
<evidence type="ECO:0000259" key="9">
    <source>
        <dbReference type="PROSITE" id="PS50850"/>
    </source>
</evidence>
<dbReference type="PROSITE" id="PS50850">
    <property type="entry name" value="MFS"/>
    <property type="match status" value="1"/>
</dbReference>
<comment type="subcellular location">
    <subcellularLocation>
        <location evidence="2">Cell inner membrane</location>
        <topology evidence="2">Multi-pass membrane protein</topology>
    </subcellularLocation>
</comment>
<evidence type="ECO:0000256" key="4">
    <source>
        <dbReference type="ARBA" id="ARBA00022475"/>
    </source>
</evidence>
<proteinExistence type="inferred from homology"/>
<accession>A0ABQ6GZK3</accession>
<evidence type="ECO:0000256" key="1">
    <source>
        <dbReference type="ARBA" id="ARBA00003321"/>
    </source>
</evidence>
<comment type="caution">
    <text evidence="10">The sequence shown here is derived from an EMBL/GenBank/DDBJ whole genome shotgun (WGS) entry which is preliminary data.</text>
</comment>
<evidence type="ECO:0000256" key="8">
    <source>
        <dbReference type="SAM" id="Phobius"/>
    </source>
</evidence>
<dbReference type="InterPro" id="IPR050375">
    <property type="entry name" value="MFS_TsgA-like"/>
</dbReference>
<dbReference type="EMBL" id="BSSU01000004">
    <property type="protein sequence ID" value="GLX81373.1"/>
    <property type="molecule type" value="Genomic_DNA"/>
</dbReference>
<feature type="transmembrane region" description="Helical" evidence="8">
    <location>
        <begin position="144"/>
        <end position="167"/>
    </location>
</feature>
<dbReference type="InterPro" id="IPR036259">
    <property type="entry name" value="MFS_trans_sf"/>
</dbReference>
<name>A0ABQ6GZK3_9GAMM</name>
<protein>
    <submittedName>
        <fullName evidence="10">Glucose/galactose MFS transporter</fullName>
    </submittedName>
</protein>
<feature type="transmembrane region" description="Helical" evidence="8">
    <location>
        <begin position="376"/>
        <end position="393"/>
    </location>
</feature>
<feature type="transmembrane region" description="Helical" evidence="8">
    <location>
        <begin position="270"/>
        <end position="290"/>
    </location>
</feature>
<dbReference type="InterPro" id="IPR005964">
    <property type="entry name" value="Glc/Gal_transptr_bac"/>
</dbReference>
<reference evidence="10 11" key="1">
    <citation type="submission" date="2023-03" db="EMBL/GenBank/DDBJ databases">
        <title>Draft genome sequence of Thalassotalea eurytherma JCM 18482T.</title>
        <authorList>
            <person name="Sawabe T."/>
        </authorList>
    </citation>
    <scope>NUCLEOTIDE SEQUENCE [LARGE SCALE GENOMIC DNA]</scope>
    <source>
        <strain evidence="10 11">JCM 18482</strain>
    </source>
</reference>
<keyword evidence="4" id="KW-1003">Cell membrane</keyword>
<dbReference type="SUPFAM" id="SSF103473">
    <property type="entry name" value="MFS general substrate transporter"/>
    <property type="match status" value="1"/>
</dbReference>
<feature type="transmembrane region" description="Helical" evidence="8">
    <location>
        <begin position="237"/>
        <end position="264"/>
    </location>
</feature>
<evidence type="ECO:0000313" key="10">
    <source>
        <dbReference type="EMBL" id="GLX81373.1"/>
    </source>
</evidence>
<feature type="transmembrane region" description="Helical" evidence="8">
    <location>
        <begin position="105"/>
        <end position="123"/>
    </location>
</feature>
<feature type="transmembrane region" description="Helical" evidence="8">
    <location>
        <begin position="405"/>
        <end position="422"/>
    </location>
</feature>